<proteinExistence type="predicted"/>
<evidence type="ECO:0000256" key="1">
    <source>
        <dbReference type="SAM" id="MobiDB-lite"/>
    </source>
</evidence>
<evidence type="ECO:0000313" key="2">
    <source>
        <dbReference type="EMBL" id="CAE0368990.1"/>
    </source>
</evidence>
<dbReference type="GO" id="GO:0019005">
    <property type="term" value="C:SCF ubiquitin ligase complex"/>
    <property type="evidence" value="ECO:0007669"/>
    <property type="project" value="TreeGrafter"/>
</dbReference>
<feature type="region of interest" description="Disordered" evidence="1">
    <location>
        <begin position="885"/>
        <end position="946"/>
    </location>
</feature>
<dbReference type="PANTHER" id="PTHR13318">
    <property type="entry name" value="PARTNER OF PAIRED, ISOFORM B-RELATED"/>
    <property type="match status" value="1"/>
</dbReference>
<dbReference type="InterPro" id="IPR032675">
    <property type="entry name" value="LRR_dom_sf"/>
</dbReference>
<accession>A0A7S3NLW2</accession>
<reference evidence="2" key="1">
    <citation type="submission" date="2021-01" db="EMBL/GenBank/DDBJ databases">
        <authorList>
            <person name="Corre E."/>
            <person name="Pelletier E."/>
            <person name="Niang G."/>
            <person name="Scheremetjew M."/>
            <person name="Finn R."/>
            <person name="Kale V."/>
            <person name="Holt S."/>
            <person name="Cochrane G."/>
            <person name="Meng A."/>
            <person name="Brown T."/>
            <person name="Cohen L."/>
        </authorList>
    </citation>
    <scope>NUCLEOTIDE SEQUENCE</scope>
    <source>
        <strain evidence="2">CCMP1510</strain>
    </source>
</reference>
<feature type="compositionally biased region" description="Low complexity" evidence="1">
    <location>
        <begin position="917"/>
        <end position="930"/>
    </location>
</feature>
<name>A0A7S3NLW2_9STRA</name>
<dbReference type="GO" id="GO:0031146">
    <property type="term" value="P:SCF-dependent proteasomal ubiquitin-dependent protein catabolic process"/>
    <property type="evidence" value="ECO:0007669"/>
    <property type="project" value="TreeGrafter"/>
</dbReference>
<dbReference type="SUPFAM" id="SSF52047">
    <property type="entry name" value="RNI-like"/>
    <property type="match status" value="2"/>
</dbReference>
<dbReference type="InterPro" id="IPR006553">
    <property type="entry name" value="Leu-rich_rpt_Cys-con_subtyp"/>
</dbReference>
<dbReference type="Gene3D" id="3.80.10.10">
    <property type="entry name" value="Ribonuclease Inhibitor"/>
    <property type="match status" value="3"/>
</dbReference>
<dbReference type="EMBL" id="HBIJ01014567">
    <property type="protein sequence ID" value="CAE0368990.1"/>
    <property type="molecule type" value="Transcribed_RNA"/>
</dbReference>
<gene>
    <name evidence="2" type="ORF">ALAG00032_LOCUS9753</name>
</gene>
<dbReference type="SMART" id="SM00367">
    <property type="entry name" value="LRR_CC"/>
    <property type="match status" value="4"/>
</dbReference>
<protein>
    <submittedName>
        <fullName evidence="2">Uncharacterized protein</fullName>
    </submittedName>
</protein>
<sequence>MNQDVGLRVGVWRIRTLEELCLRSLMRGLLQEDRWAILQQLNGAPTYALEGLWARAAESDRLCDAVLEGLCGDGSEIESLELGRIPLGVTEHGLQRGLKSLPERCSSVRLGWPSHFGVSATEWLARALVARSQKRGSSSKPTPLERIEIRAAGLGGLQGGVVPSTWSRVFGNSLQVCSEMSGEESSFDKDDHAPTTATATASSSVIAVAPSGKNDQLRSRLLGRAKAAAFADWASLRNVNDGQIKSLLRAAGGSLQAFCIAGASQAEGLFADALRDGTQNLHELRFRDAPNVSDTAAAALVQAVAQSVQAIDFSRTGAGPAVMRQLCSCFFLQRLNLDGCSAIRDDSMDYLLDSAQQLRELSLRRCNGLTAAGLWQAVATKGLALQRLRCDLRRSATLLYDPHGVASSCISEPSVHSLNLSHTGTLHGYYPDESAQDNSTFGQCSAFSAEQDNDDEALNIAPFDSPFRGKYLESLKVMLVGLKDSDCRRKWLEALVCVVPYTLKEFEVRGDHYEGLEVPPPPASRAVLDALRAQTKVTSLSLALHEPEALFRQDLLPFVSVVGAVVSTQLTSLNVSCRGLTASHLQLLFPKGRSSTLRRLGLVSDRKPRRRTSSGGNTSIQNMDEIDCQVDAPWLEEARLEGIALGGRLILKRCPRLSILALRRCELLALDTPFRESAPVLSELSVLESQCQEVPRGPPGFVSSLRRLAVCDDVFFLHSYAASRSSVLRSLALDESESGSHQMTTGPETLGSALLARASARQVIAKGLEPALSVFDGLVGLELLGVRDLTTKHVTAIATACTALRRLRLIKCKHIKGCLCSDAGYADPEVTIASHPNSALDDTLLEPTVLDKLTSPRATTRQVSAEESFAAFWEDDLQFELDEGISTGTTSVPPRGVRFDTNPPPERETPRRRRRSSASVTTTSGASRSSPVGSPPLPQRTVPRTARKERYDTVLQCVVGSSESGPIADVMRSLADSRSPEYREYAKLAALLPREKRDHTPACVRYLAGLPCSRCDLPHLELPAKKAKKLRPLFELITDIDTFRAQKDACNHQIQSWPPPTNRLRGSSTSPMYRRGGNFVSPVSTTIPRDNAGYSSDDSNNAGLDVYGSSYGSTTNINDDLKLDDESEPLLFPRLEALEIERCDAIDSLRLEAPALLALVAARCEKLHSLDLRCPRLTHLDLHRNPRLAVLPLHSKSLKKLKVANLAQTDLPETKLHKLVDHCRFLTYLNVYAVLDSTYSTNILGNCSMSGSIDSSVGSSRQNKRSSGSHQKADPKRTKRKTMAGLDKLKAGRPDLELVRTRKEHEHPVNIARAMLNLALT</sequence>
<feature type="region of interest" description="Disordered" evidence="1">
    <location>
        <begin position="1254"/>
        <end position="1287"/>
    </location>
</feature>
<organism evidence="2">
    <name type="scientific">Aureoumbra lagunensis</name>
    <dbReference type="NCBI Taxonomy" id="44058"/>
    <lineage>
        <taxon>Eukaryota</taxon>
        <taxon>Sar</taxon>
        <taxon>Stramenopiles</taxon>
        <taxon>Ochrophyta</taxon>
        <taxon>Pelagophyceae</taxon>
        <taxon>Pelagomonadales</taxon>
        <taxon>Aureoumbra</taxon>
    </lineage>
</organism>